<evidence type="ECO:0000256" key="1">
    <source>
        <dbReference type="SAM" id="MobiDB-lite"/>
    </source>
</evidence>
<feature type="region of interest" description="Disordered" evidence="1">
    <location>
        <begin position="84"/>
        <end position="114"/>
    </location>
</feature>
<evidence type="ECO:0000313" key="2">
    <source>
        <dbReference type="EMBL" id="PPR92194.1"/>
    </source>
</evidence>
<feature type="compositionally biased region" description="Basic and acidic residues" evidence="1">
    <location>
        <begin position="89"/>
        <end position="106"/>
    </location>
</feature>
<name>A0A2P5WM90_GOSBA</name>
<protein>
    <submittedName>
        <fullName evidence="2">Uncharacterized protein</fullName>
    </submittedName>
</protein>
<sequence>MDFGVFVVSFACTSEGFNVPRMVETRLLGLQINVSVNPFSRPMPKLLITGKARTSTIRKTGCKMKNANCDNKVESLKIKVFAGGNENSVGHHEGRDTEAEAMKNRSGDPFLMGD</sequence>
<gene>
    <name evidence="2" type="ORF">GOBAR_AA28473</name>
</gene>
<dbReference type="Proteomes" id="UP000239757">
    <property type="component" value="Unassembled WGS sequence"/>
</dbReference>
<reference evidence="2 3" key="1">
    <citation type="submission" date="2015-01" db="EMBL/GenBank/DDBJ databases">
        <title>Genome of allotetraploid Gossypium barbadense reveals genomic plasticity and fiber elongation in cotton evolution.</title>
        <authorList>
            <person name="Chen X."/>
            <person name="Liu X."/>
            <person name="Zhao B."/>
            <person name="Zheng H."/>
            <person name="Hu Y."/>
            <person name="Lu G."/>
            <person name="Yang C."/>
            <person name="Chen J."/>
            <person name="Shan C."/>
            <person name="Zhang L."/>
            <person name="Zhou Y."/>
            <person name="Wang L."/>
            <person name="Guo W."/>
            <person name="Bai Y."/>
            <person name="Ruan J."/>
            <person name="Shangguan X."/>
            <person name="Mao Y."/>
            <person name="Jiang J."/>
            <person name="Zhu Y."/>
            <person name="Lei J."/>
            <person name="Kang H."/>
            <person name="Chen S."/>
            <person name="He X."/>
            <person name="Wang R."/>
            <person name="Wang Y."/>
            <person name="Chen J."/>
            <person name="Wang L."/>
            <person name="Yu S."/>
            <person name="Wang B."/>
            <person name="Wei J."/>
            <person name="Song S."/>
            <person name="Lu X."/>
            <person name="Gao Z."/>
            <person name="Gu W."/>
            <person name="Deng X."/>
            <person name="Ma D."/>
            <person name="Wang S."/>
            <person name="Liang W."/>
            <person name="Fang L."/>
            <person name="Cai C."/>
            <person name="Zhu X."/>
            <person name="Zhou B."/>
            <person name="Zhang Y."/>
            <person name="Chen Z."/>
            <person name="Xu S."/>
            <person name="Zhu R."/>
            <person name="Wang S."/>
            <person name="Zhang T."/>
            <person name="Zhao G."/>
        </authorList>
    </citation>
    <scope>NUCLEOTIDE SEQUENCE [LARGE SCALE GENOMIC DNA]</scope>
    <source>
        <strain evidence="3">cv. Xinhai21</strain>
        <tissue evidence="2">Leaf</tissue>
    </source>
</reference>
<proteinExistence type="predicted"/>
<dbReference type="EMBL" id="KZ667119">
    <property type="protein sequence ID" value="PPR92194.1"/>
    <property type="molecule type" value="Genomic_DNA"/>
</dbReference>
<evidence type="ECO:0000313" key="3">
    <source>
        <dbReference type="Proteomes" id="UP000239757"/>
    </source>
</evidence>
<dbReference type="AlphaFoldDB" id="A0A2P5WM90"/>
<accession>A0A2P5WM90</accession>
<organism evidence="2 3">
    <name type="scientific">Gossypium barbadense</name>
    <name type="common">Sea Island cotton</name>
    <name type="synonym">Hibiscus barbadensis</name>
    <dbReference type="NCBI Taxonomy" id="3634"/>
    <lineage>
        <taxon>Eukaryota</taxon>
        <taxon>Viridiplantae</taxon>
        <taxon>Streptophyta</taxon>
        <taxon>Embryophyta</taxon>
        <taxon>Tracheophyta</taxon>
        <taxon>Spermatophyta</taxon>
        <taxon>Magnoliopsida</taxon>
        <taxon>eudicotyledons</taxon>
        <taxon>Gunneridae</taxon>
        <taxon>Pentapetalae</taxon>
        <taxon>rosids</taxon>
        <taxon>malvids</taxon>
        <taxon>Malvales</taxon>
        <taxon>Malvaceae</taxon>
        <taxon>Malvoideae</taxon>
        <taxon>Gossypium</taxon>
    </lineage>
</organism>